<dbReference type="SUPFAM" id="SSF49785">
    <property type="entry name" value="Galactose-binding domain-like"/>
    <property type="match status" value="1"/>
</dbReference>
<name>A0A8H7PSI8_MORIS</name>
<reference evidence="4" key="1">
    <citation type="submission" date="2020-12" db="EMBL/GenBank/DDBJ databases">
        <title>Metabolic potential, ecology and presence of endohyphal bacteria is reflected in genomic diversity of Mucoromycotina.</title>
        <authorList>
            <person name="Muszewska A."/>
            <person name="Okrasinska A."/>
            <person name="Steczkiewicz K."/>
            <person name="Drgas O."/>
            <person name="Orlowska M."/>
            <person name="Perlinska-Lenart U."/>
            <person name="Aleksandrzak-Piekarczyk T."/>
            <person name="Szatraj K."/>
            <person name="Zielenkiewicz U."/>
            <person name="Pilsyk S."/>
            <person name="Malc E."/>
            <person name="Mieczkowski P."/>
            <person name="Kruszewska J.S."/>
            <person name="Biernat P."/>
            <person name="Pawlowska J."/>
        </authorList>
    </citation>
    <scope>NUCLEOTIDE SEQUENCE</scope>
    <source>
        <strain evidence="4">WA0000067209</strain>
    </source>
</reference>
<protein>
    <recommendedName>
        <fullName evidence="3">F5/8 type C domain-containing protein</fullName>
    </recommendedName>
</protein>
<accession>A0A8H7PSI8</accession>
<feature type="domain" description="F5/8 type C" evidence="3">
    <location>
        <begin position="436"/>
        <end position="545"/>
    </location>
</feature>
<evidence type="ECO:0000313" key="4">
    <source>
        <dbReference type="EMBL" id="KAG2178980.1"/>
    </source>
</evidence>
<dbReference type="EMBL" id="JAEPQZ010000007">
    <property type="protein sequence ID" value="KAG2178980.1"/>
    <property type="molecule type" value="Genomic_DNA"/>
</dbReference>
<dbReference type="InterPro" id="IPR008979">
    <property type="entry name" value="Galactose-bd-like_sf"/>
</dbReference>
<keyword evidence="2" id="KW-1133">Transmembrane helix</keyword>
<comment type="caution">
    <text evidence="4">The sequence shown here is derived from an EMBL/GenBank/DDBJ whole genome shotgun (WGS) entry which is preliminary data.</text>
</comment>
<evidence type="ECO:0000259" key="3">
    <source>
        <dbReference type="Pfam" id="PF00754"/>
    </source>
</evidence>
<feature type="region of interest" description="Disordered" evidence="1">
    <location>
        <begin position="589"/>
        <end position="608"/>
    </location>
</feature>
<dbReference type="AlphaFoldDB" id="A0A8H7PSI8"/>
<proteinExistence type="predicted"/>
<evidence type="ECO:0000256" key="2">
    <source>
        <dbReference type="SAM" id="Phobius"/>
    </source>
</evidence>
<evidence type="ECO:0000256" key="1">
    <source>
        <dbReference type="SAM" id="MobiDB-lite"/>
    </source>
</evidence>
<feature type="transmembrane region" description="Helical" evidence="2">
    <location>
        <begin position="81"/>
        <end position="104"/>
    </location>
</feature>
<organism evidence="4 5">
    <name type="scientific">Mortierella isabellina</name>
    <name type="common">Filamentous fungus</name>
    <name type="synonym">Umbelopsis isabellina</name>
    <dbReference type="NCBI Taxonomy" id="91625"/>
    <lineage>
        <taxon>Eukaryota</taxon>
        <taxon>Fungi</taxon>
        <taxon>Fungi incertae sedis</taxon>
        <taxon>Mucoromycota</taxon>
        <taxon>Mucoromycotina</taxon>
        <taxon>Umbelopsidomycetes</taxon>
        <taxon>Umbelopsidales</taxon>
        <taxon>Umbelopsidaceae</taxon>
        <taxon>Umbelopsis</taxon>
    </lineage>
</organism>
<keyword evidence="2" id="KW-0472">Membrane</keyword>
<dbReference type="OrthoDB" id="1684102at2759"/>
<feature type="compositionally biased region" description="Basic and acidic residues" evidence="1">
    <location>
        <begin position="1"/>
        <end position="12"/>
    </location>
</feature>
<keyword evidence="2" id="KW-0812">Transmembrane</keyword>
<keyword evidence="5" id="KW-1185">Reference proteome</keyword>
<dbReference type="InterPro" id="IPR000421">
    <property type="entry name" value="FA58C"/>
</dbReference>
<evidence type="ECO:0000313" key="5">
    <source>
        <dbReference type="Proteomes" id="UP000654370"/>
    </source>
</evidence>
<sequence>MRDKKNYEEKVKQPSIAAQHRRQQSGMEPQAFHGIQINIRSDPFQHRIPSHLNRAWQESRFRKILSRTRYRTLRSYHRATFAQRIVTIIGIILCCLLLLSHVGFFTGQKFDNLHHDAVEQPIVKVMPTEIDLLEKVYPDHGRGQSTAILLNWSRLENMKIIIDHLCQYDMFQSIMMLATPGCPSSKILIYNSPGNMHFIARYMACAMARTPYCYFQDDDWLIQHLRSMYANFLRFPHLVHTDTNADVYSLTNWKWCFYHNPDDLHTCFSWVGTGAFASRENVVKFLKLSAVTEMDPLEFAYGDMYFTTYMNQPPYQIQNDLRELPQENAFSAGDGRIRNKIYMHKALARMLDHLKSGSDDFQRAEVAPTLYERDVRSIAETYIRPIRAPCHDDKCLMLTNRHAFPDVKLFRYTPVVNISESERIHDDYYNSDYFIAHPYSHAVDGNDGTAWRTMNNIKAGDYFGLDLLLPIPVQVKYRLVIAQPTEYFVSTEIQTSANGKSWNTINPKPKVSCEVLNEAGDQLFHVCKFHIPAIKYRFIRLRTVKDLNYPYAVAEFSFSARARRDESGQLLGLDDDESVAFLEDMLEKDDNDGRYGHNTNEQGGFHKR</sequence>
<feature type="region of interest" description="Disordered" evidence="1">
    <location>
        <begin position="1"/>
        <end position="27"/>
    </location>
</feature>
<dbReference type="Gene3D" id="2.60.120.260">
    <property type="entry name" value="Galactose-binding domain-like"/>
    <property type="match status" value="1"/>
</dbReference>
<dbReference type="Proteomes" id="UP000654370">
    <property type="component" value="Unassembled WGS sequence"/>
</dbReference>
<dbReference type="Pfam" id="PF00754">
    <property type="entry name" value="F5_F8_type_C"/>
    <property type="match status" value="1"/>
</dbReference>
<gene>
    <name evidence="4" type="ORF">INT43_001829</name>
</gene>